<dbReference type="FunFam" id="2.30.29.30:FF:000014">
    <property type="entry name" value="Homer homolog 1 (Drosophila)"/>
    <property type="match status" value="1"/>
</dbReference>
<dbReference type="GO" id="GO:0035256">
    <property type="term" value="F:G protein-coupled glutamate receptor binding"/>
    <property type="evidence" value="ECO:0007669"/>
    <property type="project" value="InterPro"/>
</dbReference>
<dbReference type="InterPro" id="IPR000697">
    <property type="entry name" value="WH1/EVH1_dom"/>
</dbReference>
<feature type="compositionally biased region" description="Low complexity" evidence="8">
    <location>
        <begin position="164"/>
        <end position="182"/>
    </location>
</feature>
<gene>
    <name evidence="10" type="primary">Homer2_1</name>
    <name evidence="11" type="synonym">Homer2_0</name>
</gene>
<dbReference type="AlphaFoldDB" id="A0A2H8TTH8"/>
<dbReference type="InterPro" id="IPR044100">
    <property type="entry name" value="Homer_EVH1"/>
</dbReference>
<dbReference type="InterPro" id="IPR011993">
    <property type="entry name" value="PH-like_dom_sf"/>
</dbReference>
<feature type="compositionally biased region" description="Polar residues" evidence="8">
    <location>
        <begin position="141"/>
        <end position="160"/>
    </location>
</feature>
<dbReference type="OrthoDB" id="9983798at2759"/>
<evidence type="ECO:0000313" key="10">
    <source>
        <dbReference type="EMBL" id="MBW17121.1"/>
    </source>
</evidence>
<evidence type="ECO:0000256" key="5">
    <source>
        <dbReference type="ARBA" id="ARBA00023606"/>
    </source>
</evidence>
<dbReference type="PROSITE" id="PS50229">
    <property type="entry name" value="WH1"/>
    <property type="match status" value="1"/>
</dbReference>
<dbReference type="Gene3D" id="2.30.29.30">
    <property type="entry name" value="Pleckstrin-homology domain (PH domain)/Phosphotyrosine-binding domain (PTB)"/>
    <property type="match status" value="1"/>
</dbReference>
<comment type="subcellular location">
    <subcellularLocation>
        <location evidence="1">Cytoplasm</location>
    </subcellularLocation>
    <subcellularLocation>
        <location evidence="6">Postsynaptic density</location>
    </subcellularLocation>
</comment>
<dbReference type="InterPro" id="IPR045027">
    <property type="entry name" value="Homer"/>
</dbReference>
<evidence type="ECO:0000313" key="11">
    <source>
        <dbReference type="EMBL" id="MBW18875.1"/>
    </source>
</evidence>
<keyword evidence="4 7" id="KW-0175">Coiled coil</keyword>
<feature type="coiled-coil region" evidence="7">
    <location>
        <begin position="238"/>
        <end position="376"/>
    </location>
</feature>
<dbReference type="EMBL" id="GFXV01005316">
    <property type="protein sequence ID" value="MBW17121.1"/>
    <property type="molecule type" value="Transcribed_RNA"/>
</dbReference>
<evidence type="ECO:0000256" key="8">
    <source>
        <dbReference type="SAM" id="MobiDB-lite"/>
    </source>
</evidence>
<evidence type="ECO:0000259" key="9">
    <source>
        <dbReference type="PROSITE" id="PS50229"/>
    </source>
</evidence>
<keyword evidence="3" id="KW-0770">Synapse</keyword>
<comment type="similarity">
    <text evidence="5">Belongs to the Homer family.</text>
</comment>
<evidence type="ECO:0000256" key="2">
    <source>
        <dbReference type="ARBA" id="ARBA00022490"/>
    </source>
</evidence>
<reference evidence="10" key="1">
    <citation type="submission" date="2017-10" db="EMBL/GenBank/DDBJ databases">
        <title>Transcriptome Assembly of Sugarcane Aphid Adults.</title>
        <authorList>
            <person name="Scully E.D."/>
            <person name="Palmer N.A."/>
            <person name="Geib S.M."/>
            <person name="Sarath G."/>
            <person name="Sattler S.E."/>
        </authorList>
    </citation>
    <scope>NUCLEOTIDE SEQUENCE</scope>
    <source>
        <tissue evidence="10">Whole body</tissue>
    </source>
</reference>
<evidence type="ECO:0000256" key="1">
    <source>
        <dbReference type="ARBA" id="ARBA00004496"/>
    </source>
</evidence>
<dbReference type="SMART" id="SM00461">
    <property type="entry name" value="WH1"/>
    <property type="match status" value="1"/>
</dbReference>
<protein>
    <submittedName>
        <fullName evidence="10">Homer 2</fullName>
    </submittedName>
</protein>
<accession>A0A2H8TTH8</accession>
<name>A0A2H8TTH8_9HEMI</name>
<evidence type="ECO:0000256" key="7">
    <source>
        <dbReference type="SAM" id="Coils"/>
    </source>
</evidence>
<feature type="region of interest" description="Disordered" evidence="8">
    <location>
        <begin position="141"/>
        <end position="182"/>
    </location>
</feature>
<dbReference type="PANTHER" id="PTHR10918">
    <property type="entry name" value="HOMER"/>
    <property type="match status" value="1"/>
</dbReference>
<organism evidence="10">
    <name type="scientific">Melanaphis sacchari</name>
    <dbReference type="NCBI Taxonomy" id="742174"/>
    <lineage>
        <taxon>Eukaryota</taxon>
        <taxon>Metazoa</taxon>
        <taxon>Ecdysozoa</taxon>
        <taxon>Arthropoda</taxon>
        <taxon>Hexapoda</taxon>
        <taxon>Insecta</taxon>
        <taxon>Pterygota</taxon>
        <taxon>Neoptera</taxon>
        <taxon>Paraneoptera</taxon>
        <taxon>Hemiptera</taxon>
        <taxon>Sternorrhyncha</taxon>
        <taxon>Aphidomorpha</taxon>
        <taxon>Aphidoidea</taxon>
        <taxon>Aphididae</taxon>
        <taxon>Aphidini</taxon>
        <taxon>Melanaphis</taxon>
    </lineage>
</organism>
<evidence type="ECO:0000256" key="6">
    <source>
        <dbReference type="ARBA" id="ARBA00034105"/>
    </source>
</evidence>
<dbReference type="GO" id="GO:0005737">
    <property type="term" value="C:cytoplasm"/>
    <property type="evidence" value="ECO:0007669"/>
    <property type="project" value="UniProtKB-SubCell"/>
</dbReference>
<sequence>MAMTLGKDTMGEQPIFTCKAHVFHIDPKTKKSWISASTVAVNVSFFFDSHRGLYRIISVEGSKAVINSTITPNMSFTKTSQKFGQWTDNRANTVYGLGFSSEQELNKFIHKFEEVKEKTRQSAVSGPQQVQQAFMSSTTPITSANASPVTTRISQSSDGQSIIEPPNMTPTDPNTTPEDTNSTEQMINQMSKIMVTNANHAAESPKHQGSNDGRMSGGNSMLPESQLKYENERLKLALTHSSANAKKWEIELQTLKNNNLRLTNALQESTANVDEWKRQLQSYKEENQRLKTRYLDAEVAKGGSEVASELRNELTSLRLKVENLDGELKSKNEEIQKMTTNRMPLEEKCKVLSQENAELQAAVSLAQAQLETALAAQESQRRVIDTLNNSLFVRIQELAAIHREMTTAIQT</sequence>
<feature type="domain" description="WH1" evidence="9">
    <location>
        <begin position="7"/>
        <end position="119"/>
    </location>
</feature>
<dbReference type="Pfam" id="PF00568">
    <property type="entry name" value="WH1"/>
    <property type="match status" value="1"/>
</dbReference>
<keyword evidence="2" id="KW-0963">Cytoplasm</keyword>
<dbReference type="EMBL" id="GFXV01007070">
    <property type="protein sequence ID" value="MBW18875.1"/>
    <property type="molecule type" value="Transcribed_RNA"/>
</dbReference>
<proteinExistence type="inferred from homology"/>
<evidence type="ECO:0000256" key="3">
    <source>
        <dbReference type="ARBA" id="ARBA00023018"/>
    </source>
</evidence>
<dbReference type="GO" id="GO:0007216">
    <property type="term" value="P:G protein-coupled glutamate receptor signaling pathway"/>
    <property type="evidence" value="ECO:0007669"/>
    <property type="project" value="InterPro"/>
</dbReference>
<dbReference type="SUPFAM" id="SSF50729">
    <property type="entry name" value="PH domain-like"/>
    <property type="match status" value="1"/>
</dbReference>
<dbReference type="GO" id="GO:0014069">
    <property type="term" value="C:postsynaptic density"/>
    <property type="evidence" value="ECO:0007669"/>
    <property type="project" value="UniProtKB-SubCell"/>
</dbReference>
<dbReference type="CDD" id="cd01206">
    <property type="entry name" value="EVH1_Homer_Vesl"/>
    <property type="match status" value="1"/>
</dbReference>
<evidence type="ECO:0000256" key="4">
    <source>
        <dbReference type="ARBA" id="ARBA00023054"/>
    </source>
</evidence>